<dbReference type="GO" id="GO:0034220">
    <property type="term" value="P:monoatomic ion transmembrane transport"/>
    <property type="evidence" value="ECO:0007669"/>
    <property type="project" value="InterPro"/>
</dbReference>
<gene>
    <name evidence="12" type="ORF">E5K04_08060</name>
</gene>
<evidence type="ECO:0000256" key="6">
    <source>
        <dbReference type="ARBA" id="ARBA00022729"/>
    </source>
</evidence>
<dbReference type="GO" id="GO:0009279">
    <property type="term" value="C:cell outer membrane"/>
    <property type="evidence" value="ECO:0007669"/>
    <property type="project" value="UniProtKB-SubCell"/>
</dbReference>
<keyword evidence="6 11" id="KW-0732">Signal</keyword>
<keyword evidence="8" id="KW-0626">Porin</keyword>
<evidence type="ECO:0000256" key="2">
    <source>
        <dbReference type="ARBA" id="ARBA00011233"/>
    </source>
</evidence>
<keyword evidence="13" id="KW-1185">Reference proteome</keyword>
<evidence type="ECO:0000256" key="9">
    <source>
        <dbReference type="ARBA" id="ARBA00023136"/>
    </source>
</evidence>
<comment type="caution">
    <text evidence="12">The sequence shown here is derived from an EMBL/GenBank/DDBJ whole genome shotgun (WGS) entry which is preliminary data.</text>
</comment>
<comment type="subunit">
    <text evidence="2">Homotrimer.</text>
</comment>
<sequence>MNRKWLALAIAVLPAAAMAEVEIYGKMTGEIARNKTATATYPDYQIGEGKLAPFGATTRIDSASGVNSHIGFRGSEALGNGLKAIWQVEQGIDFTDGGSGNTFATRDSFVGLASDDWGSVKLGRISTFQNSNMEYVDPWTYNVDTHVNGSGIFTRTDGRVDSAIRYDSPTLLGGLNFALLYGFNEPGDGQPKQNTFNFGVSYNWGPFTAAYSYLNYQNNNTFTNAAGDSVGGGGDSPALGQRFEAMYSEGPLYLAAGYQETHGYGSNLWPGANPSFDNLTVVGQTPNGLLGKNFKTKEAELTASYSLGNFTPRITYAYGWDVKANDTKLANTGYSQWVVGTDYQISKRTMSYVSYGRVKYDQNVPLLSGSGDDNEYTFGVGLSHSF</sequence>
<dbReference type="InterPro" id="IPR001702">
    <property type="entry name" value="Porin_Gram-ve"/>
</dbReference>
<dbReference type="SUPFAM" id="SSF56935">
    <property type="entry name" value="Porins"/>
    <property type="match status" value="1"/>
</dbReference>
<dbReference type="OrthoDB" id="5289162at2"/>
<keyword evidence="4" id="KW-1134">Transmembrane beta strand</keyword>
<evidence type="ECO:0000256" key="3">
    <source>
        <dbReference type="ARBA" id="ARBA00022448"/>
    </source>
</evidence>
<dbReference type="InterPro" id="IPR050298">
    <property type="entry name" value="Gram-neg_bact_OMP"/>
</dbReference>
<keyword evidence="9" id="KW-0472">Membrane</keyword>
<evidence type="ECO:0000313" key="12">
    <source>
        <dbReference type="EMBL" id="TIC83500.1"/>
    </source>
</evidence>
<dbReference type="AlphaFoldDB" id="A0A4T0UWN1"/>
<evidence type="ECO:0000256" key="7">
    <source>
        <dbReference type="ARBA" id="ARBA00023065"/>
    </source>
</evidence>
<evidence type="ECO:0000256" key="5">
    <source>
        <dbReference type="ARBA" id="ARBA00022692"/>
    </source>
</evidence>
<name>A0A4T0UWN1_9NEIS</name>
<dbReference type="CDD" id="cd00342">
    <property type="entry name" value="gram_neg_porins"/>
    <property type="match status" value="1"/>
</dbReference>
<dbReference type="GO" id="GO:0015288">
    <property type="term" value="F:porin activity"/>
    <property type="evidence" value="ECO:0007669"/>
    <property type="project" value="UniProtKB-KW"/>
</dbReference>
<dbReference type="PANTHER" id="PTHR34501">
    <property type="entry name" value="PROTEIN YDDL-RELATED"/>
    <property type="match status" value="1"/>
</dbReference>
<comment type="subcellular location">
    <subcellularLocation>
        <location evidence="1">Cell outer membrane</location>
        <topology evidence="1">Multi-pass membrane protein</topology>
    </subcellularLocation>
</comment>
<evidence type="ECO:0000256" key="10">
    <source>
        <dbReference type="ARBA" id="ARBA00023237"/>
    </source>
</evidence>
<evidence type="ECO:0000256" key="1">
    <source>
        <dbReference type="ARBA" id="ARBA00004571"/>
    </source>
</evidence>
<keyword evidence="3" id="KW-0813">Transport</keyword>
<dbReference type="InterPro" id="IPR033900">
    <property type="entry name" value="Gram_neg_porin_domain"/>
</dbReference>
<evidence type="ECO:0000256" key="11">
    <source>
        <dbReference type="SAM" id="SignalP"/>
    </source>
</evidence>
<keyword evidence="5" id="KW-0812">Transmembrane</keyword>
<protein>
    <submittedName>
        <fullName evidence="12">Porin</fullName>
    </submittedName>
</protein>
<dbReference type="PRINTS" id="PR00182">
    <property type="entry name" value="ECOLNEIPORIN"/>
</dbReference>
<dbReference type="Pfam" id="PF00267">
    <property type="entry name" value="Porin_1"/>
    <property type="match status" value="1"/>
</dbReference>
<proteinExistence type="predicted"/>
<dbReference type="InterPro" id="IPR023614">
    <property type="entry name" value="Porin_dom_sf"/>
</dbReference>
<dbReference type="InterPro" id="IPR002299">
    <property type="entry name" value="Porin_Neis"/>
</dbReference>
<dbReference type="GO" id="GO:0046930">
    <property type="term" value="C:pore complex"/>
    <property type="evidence" value="ECO:0007669"/>
    <property type="project" value="UniProtKB-KW"/>
</dbReference>
<keyword evidence="10" id="KW-0998">Cell outer membrane</keyword>
<dbReference type="PRINTS" id="PR00184">
    <property type="entry name" value="NEISSPPORIN"/>
</dbReference>
<dbReference type="EMBL" id="STGJ01000007">
    <property type="protein sequence ID" value="TIC83500.1"/>
    <property type="molecule type" value="Genomic_DNA"/>
</dbReference>
<feature type="chain" id="PRO_5020352393" evidence="11">
    <location>
        <begin position="20"/>
        <end position="386"/>
    </location>
</feature>
<dbReference type="RefSeq" id="WP_136552804.1">
    <property type="nucleotide sequence ID" value="NZ_STGJ01000007.1"/>
</dbReference>
<evidence type="ECO:0000313" key="13">
    <source>
        <dbReference type="Proteomes" id="UP000308891"/>
    </source>
</evidence>
<evidence type="ECO:0000256" key="4">
    <source>
        <dbReference type="ARBA" id="ARBA00022452"/>
    </source>
</evidence>
<accession>A0A4T0UWN1</accession>
<keyword evidence="7" id="KW-0406">Ion transport</keyword>
<dbReference type="Proteomes" id="UP000308891">
    <property type="component" value="Unassembled WGS sequence"/>
</dbReference>
<feature type="signal peptide" evidence="11">
    <location>
        <begin position="1"/>
        <end position="19"/>
    </location>
</feature>
<reference evidence="12 13" key="1">
    <citation type="submission" date="2019-04" db="EMBL/GenBank/DDBJ databases">
        <title>Crenobacter sp. nov.</title>
        <authorList>
            <person name="Shi S."/>
        </authorList>
    </citation>
    <scope>NUCLEOTIDE SEQUENCE [LARGE SCALE GENOMIC DNA]</scope>
    <source>
        <strain evidence="12 13">GY 70310</strain>
    </source>
</reference>
<evidence type="ECO:0000256" key="8">
    <source>
        <dbReference type="ARBA" id="ARBA00023114"/>
    </source>
</evidence>
<dbReference type="PANTHER" id="PTHR34501:SF9">
    <property type="entry name" value="MAJOR OUTER MEMBRANE PROTEIN P.IA"/>
    <property type="match status" value="1"/>
</dbReference>
<organism evidence="12 13">
    <name type="scientific">Crenobacter intestini</name>
    <dbReference type="NCBI Taxonomy" id="2563443"/>
    <lineage>
        <taxon>Bacteria</taxon>
        <taxon>Pseudomonadati</taxon>
        <taxon>Pseudomonadota</taxon>
        <taxon>Betaproteobacteria</taxon>
        <taxon>Neisseriales</taxon>
        <taxon>Neisseriaceae</taxon>
        <taxon>Crenobacter</taxon>
    </lineage>
</organism>
<dbReference type="Gene3D" id="2.40.160.10">
    <property type="entry name" value="Porin"/>
    <property type="match status" value="1"/>
</dbReference>